<evidence type="ECO:0000313" key="3">
    <source>
        <dbReference type="Proteomes" id="UP000199340"/>
    </source>
</evidence>
<organism evidence="2 3">
    <name type="scientific">Lutimaribacter saemankumensis</name>
    <dbReference type="NCBI Taxonomy" id="490829"/>
    <lineage>
        <taxon>Bacteria</taxon>
        <taxon>Pseudomonadati</taxon>
        <taxon>Pseudomonadota</taxon>
        <taxon>Alphaproteobacteria</taxon>
        <taxon>Rhodobacterales</taxon>
        <taxon>Roseobacteraceae</taxon>
        <taxon>Lutimaribacter</taxon>
    </lineage>
</organism>
<accession>A0A1G8Q0W0</accession>
<dbReference type="Pfam" id="PF18910">
    <property type="entry name" value="DUF5665"/>
    <property type="match status" value="1"/>
</dbReference>
<dbReference type="RefSeq" id="WP_090029240.1">
    <property type="nucleotide sequence ID" value="NZ_FNEB01000007.1"/>
</dbReference>
<sequence>MADGHSDLKDSIDRLSKEVALMNSHSFVRLHDKPLKMLMFQFFRGLAFGLGSVVGATMLVSLLAWWLSQFEFLPIVGEWARQIADEIGQSR</sequence>
<keyword evidence="1" id="KW-1133">Transmembrane helix</keyword>
<feature type="transmembrane region" description="Helical" evidence="1">
    <location>
        <begin position="46"/>
        <end position="67"/>
    </location>
</feature>
<dbReference type="InterPro" id="IPR043723">
    <property type="entry name" value="DUF5665"/>
</dbReference>
<protein>
    <submittedName>
        <fullName evidence="2">Uncharacterized protein</fullName>
    </submittedName>
</protein>
<name>A0A1G8Q0W0_9RHOB</name>
<evidence type="ECO:0000256" key="1">
    <source>
        <dbReference type="SAM" id="Phobius"/>
    </source>
</evidence>
<proteinExistence type="predicted"/>
<evidence type="ECO:0000313" key="2">
    <source>
        <dbReference type="EMBL" id="SDI98399.1"/>
    </source>
</evidence>
<dbReference type="Proteomes" id="UP000199340">
    <property type="component" value="Unassembled WGS sequence"/>
</dbReference>
<gene>
    <name evidence="2" type="ORF">SAMN05421850_10773</name>
</gene>
<keyword evidence="3" id="KW-1185">Reference proteome</keyword>
<dbReference type="OrthoDB" id="7859841at2"/>
<dbReference type="STRING" id="490829.SAMN05421850_10773"/>
<keyword evidence="1" id="KW-0472">Membrane</keyword>
<dbReference type="EMBL" id="FNEB01000007">
    <property type="protein sequence ID" value="SDI98399.1"/>
    <property type="molecule type" value="Genomic_DNA"/>
</dbReference>
<keyword evidence="1" id="KW-0812">Transmembrane</keyword>
<dbReference type="AlphaFoldDB" id="A0A1G8Q0W0"/>
<reference evidence="2 3" key="1">
    <citation type="submission" date="2016-10" db="EMBL/GenBank/DDBJ databases">
        <authorList>
            <person name="de Groot N.N."/>
        </authorList>
    </citation>
    <scope>NUCLEOTIDE SEQUENCE [LARGE SCALE GENOMIC DNA]</scope>
    <source>
        <strain evidence="2 3">DSM 28010</strain>
    </source>
</reference>